<keyword evidence="1" id="KW-0812">Transmembrane</keyword>
<dbReference type="OrthoDB" id="1119839at2"/>
<feature type="transmembrane region" description="Helical" evidence="1">
    <location>
        <begin position="77"/>
        <end position="96"/>
    </location>
</feature>
<accession>A0A419X446</accession>
<keyword evidence="1" id="KW-1133">Transmembrane helix</keyword>
<feature type="transmembrane region" description="Helical" evidence="1">
    <location>
        <begin position="102"/>
        <end position="121"/>
    </location>
</feature>
<evidence type="ECO:0000313" key="2">
    <source>
        <dbReference type="EMBL" id="RKE02491.1"/>
    </source>
</evidence>
<comment type="caution">
    <text evidence="2">The sequence shown here is derived from an EMBL/GenBank/DDBJ whole genome shotgun (WGS) entry which is preliminary data.</text>
</comment>
<keyword evidence="3" id="KW-1185">Reference proteome</keyword>
<gene>
    <name evidence="2" type="ORF">BXY64_2581</name>
</gene>
<dbReference type="Proteomes" id="UP000284531">
    <property type="component" value="Unassembled WGS sequence"/>
</dbReference>
<feature type="transmembrane region" description="Helical" evidence="1">
    <location>
        <begin position="137"/>
        <end position="155"/>
    </location>
</feature>
<protein>
    <submittedName>
        <fullName evidence="2">Uncharacterized protein</fullName>
    </submittedName>
</protein>
<sequence>MDRTKIIENLVVALVLILMLMKLGVGIYEQVNYVRAFYSVNYLFENPMIILRSNLLFDPIICMLAITGVFIRKPIGFVLMLILPSLILFYRTIPLLSPNSQFSFWALVLPVILFVLINLGVMQKRYHIASTTKQMKLNGIALVIGFSIALLMFYFKGNLMWFLENALNK</sequence>
<reference evidence="2 3" key="1">
    <citation type="submission" date="2018-09" db="EMBL/GenBank/DDBJ databases">
        <title>Genomic Encyclopedia of Archaeal and Bacterial Type Strains, Phase II (KMG-II): from individual species to whole genera.</title>
        <authorList>
            <person name="Goeker M."/>
        </authorList>
    </citation>
    <scope>NUCLEOTIDE SEQUENCE [LARGE SCALE GENOMIC DNA]</scope>
    <source>
        <strain evidence="2 3">DSM 21950</strain>
    </source>
</reference>
<name>A0A419X446_9BACT</name>
<dbReference type="AlphaFoldDB" id="A0A419X446"/>
<evidence type="ECO:0000256" key="1">
    <source>
        <dbReference type="SAM" id="Phobius"/>
    </source>
</evidence>
<dbReference type="RefSeq" id="WP_120240351.1">
    <property type="nucleotide sequence ID" value="NZ_RAPQ01000009.1"/>
</dbReference>
<feature type="transmembrane region" description="Helical" evidence="1">
    <location>
        <begin position="48"/>
        <end position="70"/>
    </location>
</feature>
<feature type="transmembrane region" description="Helical" evidence="1">
    <location>
        <begin position="7"/>
        <end position="28"/>
    </location>
</feature>
<dbReference type="EMBL" id="RAPQ01000009">
    <property type="protein sequence ID" value="RKE02491.1"/>
    <property type="molecule type" value="Genomic_DNA"/>
</dbReference>
<keyword evidence="1" id="KW-0472">Membrane</keyword>
<proteinExistence type="predicted"/>
<organism evidence="2 3">
    <name type="scientific">Marinifilum flexuosum</name>
    <dbReference type="NCBI Taxonomy" id="1117708"/>
    <lineage>
        <taxon>Bacteria</taxon>
        <taxon>Pseudomonadati</taxon>
        <taxon>Bacteroidota</taxon>
        <taxon>Bacteroidia</taxon>
        <taxon>Marinilabiliales</taxon>
        <taxon>Marinifilaceae</taxon>
    </lineage>
</organism>
<evidence type="ECO:0000313" key="3">
    <source>
        <dbReference type="Proteomes" id="UP000284531"/>
    </source>
</evidence>